<feature type="chain" id="PRO_5009285584" evidence="2">
    <location>
        <begin position="23"/>
        <end position="164"/>
    </location>
</feature>
<keyword evidence="2" id="KW-0732">Signal</keyword>
<keyword evidence="4" id="KW-1185">Reference proteome</keyword>
<dbReference type="AlphaFoldDB" id="A0A1H5TZC9"/>
<dbReference type="OrthoDB" id="678065at2"/>
<protein>
    <submittedName>
        <fullName evidence="3">Uncharacterized protein</fullName>
    </submittedName>
</protein>
<evidence type="ECO:0000313" key="3">
    <source>
        <dbReference type="EMBL" id="SEF68100.1"/>
    </source>
</evidence>
<accession>A0A1H5TZC9</accession>
<dbReference type="RefSeq" id="WP_103909143.1">
    <property type="nucleotide sequence ID" value="NZ_FNUZ01000001.1"/>
</dbReference>
<gene>
    <name evidence="3" type="ORF">SAMN04488045_0796</name>
</gene>
<evidence type="ECO:0000256" key="2">
    <source>
        <dbReference type="SAM" id="SignalP"/>
    </source>
</evidence>
<sequence length="164" mass="18366">MYRLKTILALVCFATATSSVFGVVNSQFIYAVGPSFFDEFVFEKYAIPEHWNEYLRVSVAGFQAAWWMGPLLSIPVFVIGFALIENQRRLFSAGWRAIALAFFIALTGSLFGYLLAYAVVPDDLVAREKGYLYASTMWTAVYWSGAVSLPVALWLMFLEGNPAD</sequence>
<feature type="transmembrane region" description="Helical" evidence="1">
    <location>
        <begin position="64"/>
        <end position="85"/>
    </location>
</feature>
<keyword evidence="1" id="KW-0472">Membrane</keyword>
<proteinExistence type="predicted"/>
<evidence type="ECO:0000313" key="4">
    <source>
        <dbReference type="Proteomes" id="UP000236752"/>
    </source>
</evidence>
<reference evidence="3 4" key="1">
    <citation type="submission" date="2016-10" db="EMBL/GenBank/DDBJ databases">
        <authorList>
            <person name="de Groot N.N."/>
        </authorList>
    </citation>
    <scope>NUCLEOTIDE SEQUENCE [LARGE SCALE GENOMIC DNA]</scope>
    <source>
        <strain evidence="3 4">DSM 26915</strain>
    </source>
</reference>
<feature type="transmembrane region" description="Helical" evidence="1">
    <location>
        <begin position="140"/>
        <end position="158"/>
    </location>
</feature>
<feature type="transmembrane region" description="Helical" evidence="1">
    <location>
        <begin position="97"/>
        <end position="120"/>
    </location>
</feature>
<keyword evidence="1" id="KW-0812">Transmembrane</keyword>
<name>A0A1H5TZC9_9RHOB</name>
<dbReference type="Proteomes" id="UP000236752">
    <property type="component" value="Unassembled WGS sequence"/>
</dbReference>
<dbReference type="EMBL" id="FNUZ01000001">
    <property type="protein sequence ID" value="SEF68100.1"/>
    <property type="molecule type" value="Genomic_DNA"/>
</dbReference>
<organism evidence="3 4">
    <name type="scientific">Thalassococcus halodurans</name>
    <dbReference type="NCBI Taxonomy" id="373675"/>
    <lineage>
        <taxon>Bacteria</taxon>
        <taxon>Pseudomonadati</taxon>
        <taxon>Pseudomonadota</taxon>
        <taxon>Alphaproteobacteria</taxon>
        <taxon>Rhodobacterales</taxon>
        <taxon>Roseobacteraceae</taxon>
        <taxon>Thalassococcus</taxon>
    </lineage>
</organism>
<feature type="signal peptide" evidence="2">
    <location>
        <begin position="1"/>
        <end position="22"/>
    </location>
</feature>
<keyword evidence="1" id="KW-1133">Transmembrane helix</keyword>
<evidence type="ECO:0000256" key="1">
    <source>
        <dbReference type="SAM" id="Phobius"/>
    </source>
</evidence>